<dbReference type="Pfam" id="PF04448">
    <property type="entry name" value="DUF551"/>
    <property type="match status" value="1"/>
</dbReference>
<dbReference type="EMBL" id="CP104450">
    <property type="protein sequence ID" value="UXE36564.1"/>
    <property type="molecule type" value="Genomic_DNA"/>
</dbReference>
<evidence type="ECO:0000259" key="1">
    <source>
        <dbReference type="Pfam" id="PF04448"/>
    </source>
</evidence>
<evidence type="ECO:0000313" key="2">
    <source>
        <dbReference type="EMBL" id="UXE36564.1"/>
    </source>
</evidence>
<feature type="domain" description="DUF551" evidence="1">
    <location>
        <begin position="256"/>
        <end position="316"/>
    </location>
</feature>
<protein>
    <submittedName>
        <fullName evidence="2">DUF551 domain-containing protein</fullName>
    </submittedName>
</protein>
<name>A0A9Q9MV44_RAOOR</name>
<dbReference type="Proteomes" id="UP001064206">
    <property type="component" value="Chromosome"/>
</dbReference>
<proteinExistence type="predicted"/>
<gene>
    <name evidence="2" type="ORF">N2J37_18685</name>
</gene>
<organism evidence="2 3">
    <name type="scientific">Raoultella ornithinolytica</name>
    <name type="common">Klebsiella ornithinolytica</name>
    <dbReference type="NCBI Taxonomy" id="54291"/>
    <lineage>
        <taxon>Bacteria</taxon>
        <taxon>Pseudomonadati</taxon>
        <taxon>Pseudomonadota</taxon>
        <taxon>Gammaproteobacteria</taxon>
        <taxon>Enterobacterales</taxon>
        <taxon>Enterobacteriaceae</taxon>
        <taxon>Klebsiella/Raoultella group</taxon>
        <taxon>Raoultella</taxon>
    </lineage>
</organism>
<accession>A0A9Q9MV44</accession>
<sequence length="322" mass="35581">MRDEFDEVETIDRNPKSWVAWKREAERLQGIIDGMALAAIDSEPVEENIRIADALEGLLWPDMALGNKAVIQAAIEALRTYHAQPAPDGEQLAIENFRSAMEGIGHIRRTLEETFGGLHGTYVEPDVLAECKAICDAIYAAYGHAQPAPVVPEEMTPEMMRAVQLNSELGAYAASNLSGAYALFAEFWKVACRASMLQAGNSPVIPDGSASMLRRWLVFGRGMQNAGSQLPHNLIAETEEMLAAADCSIPMISDTWIPVSERMPEEGGRYWCYVEEQNSLGKSHYQWNCSWNGNVWSDKALTGRVTHWMPLPAAPQEVKGES</sequence>
<dbReference type="AlphaFoldDB" id="A0A9Q9MV44"/>
<evidence type="ECO:0000313" key="3">
    <source>
        <dbReference type="Proteomes" id="UP001064206"/>
    </source>
</evidence>
<reference evidence="2" key="1">
    <citation type="submission" date="2022-09" db="EMBL/GenBank/DDBJ databases">
        <title>Multidrug resistance Raoultella ornithinolytica Strain MQB_Silv_108.</title>
        <authorList>
            <person name="Quintela-Baluja M."/>
        </authorList>
    </citation>
    <scope>NUCLEOTIDE SEQUENCE</scope>
    <source>
        <strain evidence="2">MQB_Silv_108</strain>
    </source>
</reference>
<dbReference type="InterPro" id="IPR007539">
    <property type="entry name" value="DUF551"/>
</dbReference>
<dbReference type="RefSeq" id="WP_260990247.1">
    <property type="nucleotide sequence ID" value="NZ_CP104450.1"/>
</dbReference>